<dbReference type="Proteomes" id="UP000770717">
    <property type="component" value="Unassembled WGS sequence"/>
</dbReference>
<dbReference type="AlphaFoldDB" id="A0A8J6F1X7"/>
<organism evidence="1 2">
    <name type="scientific">Eleutherodactylus coqui</name>
    <name type="common">Puerto Rican coqui</name>
    <dbReference type="NCBI Taxonomy" id="57060"/>
    <lineage>
        <taxon>Eukaryota</taxon>
        <taxon>Metazoa</taxon>
        <taxon>Chordata</taxon>
        <taxon>Craniata</taxon>
        <taxon>Vertebrata</taxon>
        <taxon>Euteleostomi</taxon>
        <taxon>Amphibia</taxon>
        <taxon>Batrachia</taxon>
        <taxon>Anura</taxon>
        <taxon>Neobatrachia</taxon>
        <taxon>Hyloidea</taxon>
        <taxon>Eleutherodactylidae</taxon>
        <taxon>Eleutherodactylinae</taxon>
        <taxon>Eleutherodactylus</taxon>
        <taxon>Eleutherodactylus</taxon>
    </lineage>
</organism>
<sequence length="107" mass="12525">MAKKINYRFPMYLRKISHCVSGWHYITKVFSPKINCSSVSNGAASKGTYYHQRQTVLQSWTDMFLRVVYNRAADSPCMAMWSLHKIPYFPLYRDMTVIAHKNILSII</sequence>
<keyword evidence="2" id="KW-1185">Reference proteome</keyword>
<protein>
    <submittedName>
        <fullName evidence="1">Uncharacterized protein</fullName>
    </submittedName>
</protein>
<reference evidence="1" key="1">
    <citation type="thesis" date="2020" institute="ProQuest LLC" country="789 East Eisenhower Parkway, Ann Arbor, MI, USA">
        <title>Comparative Genomics and Chromosome Evolution.</title>
        <authorList>
            <person name="Mudd A.B."/>
        </authorList>
    </citation>
    <scope>NUCLEOTIDE SEQUENCE</scope>
    <source>
        <strain evidence="1">HN-11 Male</strain>
        <tissue evidence="1">Kidney and liver</tissue>
    </source>
</reference>
<evidence type="ECO:0000313" key="1">
    <source>
        <dbReference type="EMBL" id="KAG9479997.1"/>
    </source>
</evidence>
<evidence type="ECO:0000313" key="2">
    <source>
        <dbReference type="Proteomes" id="UP000770717"/>
    </source>
</evidence>
<proteinExistence type="predicted"/>
<comment type="caution">
    <text evidence="1">The sequence shown here is derived from an EMBL/GenBank/DDBJ whole genome shotgun (WGS) entry which is preliminary data.</text>
</comment>
<dbReference type="EMBL" id="WNTK01000007">
    <property type="protein sequence ID" value="KAG9479997.1"/>
    <property type="molecule type" value="Genomic_DNA"/>
</dbReference>
<name>A0A8J6F1X7_ELECQ</name>
<accession>A0A8J6F1X7</accession>
<gene>
    <name evidence="1" type="ORF">GDO78_011813</name>
</gene>